<evidence type="ECO:0000313" key="2">
    <source>
        <dbReference type="EMBL" id="KKL89480.1"/>
    </source>
</evidence>
<dbReference type="EMBL" id="LAZR01020274">
    <property type="protein sequence ID" value="KKL89480.1"/>
    <property type="molecule type" value="Genomic_DNA"/>
</dbReference>
<evidence type="ECO:0000256" key="1">
    <source>
        <dbReference type="SAM" id="Phobius"/>
    </source>
</evidence>
<gene>
    <name evidence="2" type="ORF">LCGC14_1914280</name>
</gene>
<keyword evidence="1" id="KW-1133">Transmembrane helix</keyword>
<reference evidence="2" key="1">
    <citation type="journal article" date="2015" name="Nature">
        <title>Complex archaea that bridge the gap between prokaryotes and eukaryotes.</title>
        <authorList>
            <person name="Spang A."/>
            <person name="Saw J.H."/>
            <person name="Jorgensen S.L."/>
            <person name="Zaremba-Niedzwiedzka K."/>
            <person name="Martijn J."/>
            <person name="Lind A.E."/>
            <person name="van Eijk R."/>
            <person name="Schleper C."/>
            <person name="Guy L."/>
            <person name="Ettema T.J."/>
        </authorList>
    </citation>
    <scope>NUCLEOTIDE SEQUENCE</scope>
</reference>
<dbReference type="AlphaFoldDB" id="A0A0F9I6Q2"/>
<proteinExistence type="predicted"/>
<keyword evidence="1" id="KW-0812">Transmembrane</keyword>
<organism evidence="2">
    <name type="scientific">marine sediment metagenome</name>
    <dbReference type="NCBI Taxonomy" id="412755"/>
    <lineage>
        <taxon>unclassified sequences</taxon>
        <taxon>metagenomes</taxon>
        <taxon>ecological metagenomes</taxon>
    </lineage>
</organism>
<name>A0A0F9I6Q2_9ZZZZ</name>
<accession>A0A0F9I6Q2</accession>
<feature type="transmembrane region" description="Helical" evidence="1">
    <location>
        <begin position="88"/>
        <end position="109"/>
    </location>
</feature>
<sequence length="121" mass="12820">MMDARDMAERFLPMTWLVISVLCPVAVGVLVGAFARAWLRGALFVVMVGAVGGVVLVLLGVVNVEPARAVLTHVSKLLPAIVRALRDLVLHSPLGIASAMVGLTAGVLLREGWRHRAVPGH</sequence>
<comment type="caution">
    <text evidence="2">The sequence shown here is derived from an EMBL/GenBank/DDBJ whole genome shotgun (WGS) entry which is preliminary data.</text>
</comment>
<feature type="transmembrane region" description="Helical" evidence="1">
    <location>
        <begin position="12"/>
        <end position="35"/>
    </location>
</feature>
<protein>
    <submittedName>
        <fullName evidence="2">Uncharacterized protein</fullName>
    </submittedName>
</protein>
<feature type="transmembrane region" description="Helical" evidence="1">
    <location>
        <begin position="42"/>
        <end position="62"/>
    </location>
</feature>
<keyword evidence="1" id="KW-0472">Membrane</keyword>